<dbReference type="OrthoDB" id="5298141at2"/>
<feature type="domain" description="Response regulatory" evidence="5">
    <location>
        <begin position="4"/>
        <end position="120"/>
    </location>
</feature>
<dbReference type="InterPro" id="IPR011006">
    <property type="entry name" value="CheY-like_superfamily"/>
</dbReference>
<evidence type="ECO:0000256" key="3">
    <source>
        <dbReference type="ARBA" id="ARBA00022553"/>
    </source>
</evidence>
<dbReference type="Proteomes" id="UP000235584">
    <property type="component" value="Chromosome"/>
</dbReference>
<dbReference type="InterPro" id="IPR036097">
    <property type="entry name" value="HisK_dim/P_sf"/>
</dbReference>
<sequence>MSIRILVVDDDQINSRVLSQRLTKRGFNVTCVESGRECLEALQGDTPDLILLDIVMPEMTGLQVLQYVRTVYSSIDIPIIMATAKTDVADIVEALKLGANDYIQKPVNIDIAEARINAQINAVRNYREAMEKREVESINSLIATYNHEINNPLTIAFGLLRKAKKEASTEYFDRIGDALQRVTNIVKEIERITSKRQEESEQEVTQKIYKIR</sequence>
<keyword evidence="7" id="KW-1185">Reference proteome</keyword>
<keyword evidence="3" id="KW-0597">Phosphoprotein</keyword>
<dbReference type="SMART" id="SM00448">
    <property type="entry name" value="REC"/>
    <property type="match status" value="1"/>
</dbReference>
<dbReference type="SUPFAM" id="SSF47384">
    <property type="entry name" value="Homodimeric domain of signal transducing histidine kinase"/>
    <property type="match status" value="1"/>
</dbReference>
<protein>
    <recommendedName>
        <fullName evidence="2">histidine kinase</fullName>
        <ecNumber evidence="2">2.7.13.3</ecNumber>
    </recommendedName>
</protein>
<dbReference type="CDD" id="cd00082">
    <property type="entry name" value="HisKA"/>
    <property type="match status" value="1"/>
</dbReference>
<dbReference type="PROSITE" id="PS50110">
    <property type="entry name" value="RESPONSE_REGULATORY"/>
    <property type="match status" value="1"/>
</dbReference>
<dbReference type="Pfam" id="PF00512">
    <property type="entry name" value="HisKA"/>
    <property type="match status" value="1"/>
</dbReference>
<gene>
    <name evidence="6" type="ORF">C0V70_13235</name>
</gene>
<dbReference type="Gene3D" id="3.40.50.2300">
    <property type="match status" value="1"/>
</dbReference>
<dbReference type="InterPro" id="IPR050595">
    <property type="entry name" value="Bact_response_regulator"/>
</dbReference>
<dbReference type="CDD" id="cd17574">
    <property type="entry name" value="REC_OmpR"/>
    <property type="match status" value="1"/>
</dbReference>
<accession>A0A2K9NU74</accession>
<name>A0A2K9NU74_BACTC</name>
<evidence type="ECO:0000256" key="4">
    <source>
        <dbReference type="ARBA" id="ARBA00023012"/>
    </source>
</evidence>
<evidence type="ECO:0000256" key="2">
    <source>
        <dbReference type="ARBA" id="ARBA00012438"/>
    </source>
</evidence>
<dbReference type="Gene3D" id="1.10.287.130">
    <property type="match status" value="1"/>
</dbReference>
<evidence type="ECO:0000259" key="5">
    <source>
        <dbReference type="PROSITE" id="PS50110"/>
    </source>
</evidence>
<dbReference type="EMBL" id="CP025704">
    <property type="protein sequence ID" value="AUN99048.1"/>
    <property type="molecule type" value="Genomic_DNA"/>
</dbReference>
<evidence type="ECO:0000256" key="1">
    <source>
        <dbReference type="ARBA" id="ARBA00000085"/>
    </source>
</evidence>
<proteinExistence type="predicted"/>
<evidence type="ECO:0000313" key="7">
    <source>
        <dbReference type="Proteomes" id="UP000235584"/>
    </source>
</evidence>
<dbReference type="RefSeq" id="WP_102244339.1">
    <property type="nucleotide sequence ID" value="NZ_CP025704.1"/>
</dbReference>
<reference evidence="6 7" key="1">
    <citation type="submission" date="2018-01" db="EMBL/GenBank/DDBJ databases">
        <title>Complete genome sequence of Bacteriovorax stolpii DSM12778.</title>
        <authorList>
            <person name="Tang B."/>
            <person name="Chang J."/>
        </authorList>
    </citation>
    <scope>NUCLEOTIDE SEQUENCE [LARGE SCALE GENOMIC DNA]</scope>
    <source>
        <strain evidence="6 7">DSM 12778</strain>
    </source>
</reference>
<dbReference type="Pfam" id="PF00072">
    <property type="entry name" value="Response_reg"/>
    <property type="match status" value="1"/>
</dbReference>
<dbReference type="PANTHER" id="PTHR44591:SF14">
    <property type="entry name" value="PROTEIN PILG"/>
    <property type="match status" value="1"/>
</dbReference>
<dbReference type="GO" id="GO:0000155">
    <property type="term" value="F:phosphorelay sensor kinase activity"/>
    <property type="evidence" value="ECO:0007669"/>
    <property type="project" value="InterPro"/>
</dbReference>
<dbReference type="KEGG" id="bsto:C0V70_13235"/>
<keyword evidence="4" id="KW-0902">Two-component regulatory system</keyword>
<dbReference type="PANTHER" id="PTHR44591">
    <property type="entry name" value="STRESS RESPONSE REGULATOR PROTEIN 1"/>
    <property type="match status" value="1"/>
</dbReference>
<dbReference type="EC" id="2.7.13.3" evidence="2"/>
<dbReference type="InterPro" id="IPR003661">
    <property type="entry name" value="HisK_dim/P_dom"/>
</dbReference>
<organism evidence="6 7">
    <name type="scientific">Bacteriovorax stolpii</name>
    <name type="common">Bdellovibrio stolpii</name>
    <dbReference type="NCBI Taxonomy" id="960"/>
    <lineage>
        <taxon>Bacteria</taxon>
        <taxon>Pseudomonadati</taxon>
        <taxon>Bdellovibrionota</taxon>
        <taxon>Bacteriovoracia</taxon>
        <taxon>Bacteriovoracales</taxon>
        <taxon>Bacteriovoracaceae</taxon>
        <taxon>Bacteriovorax</taxon>
    </lineage>
</organism>
<dbReference type="SUPFAM" id="SSF52172">
    <property type="entry name" value="CheY-like"/>
    <property type="match status" value="1"/>
</dbReference>
<dbReference type="AlphaFoldDB" id="A0A2K9NU74"/>
<comment type="catalytic activity">
    <reaction evidence="1">
        <text>ATP + protein L-histidine = ADP + protein N-phospho-L-histidine.</text>
        <dbReference type="EC" id="2.7.13.3"/>
    </reaction>
</comment>
<dbReference type="InterPro" id="IPR001789">
    <property type="entry name" value="Sig_transdc_resp-reg_receiver"/>
</dbReference>
<evidence type="ECO:0000313" key="6">
    <source>
        <dbReference type="EMBL" id="AUN99048.1"/>
    </source>
</evidence>
<dbReference type="SMART" id="SM00388">
    <property type="entry name" value="HisKA"/>
    <property type="match status" value="1"/>
</dbReference>